<sequence length="49" mass="5527">ALRRGKVVQEDKDYAIQCIDKTNQLASKDNRVDNLLLTLGDGTHVIFKL</sequence>
<dbReference type="GeneID" id="9946757"/>
<dbReference type="CTD" id="9946757"/>
<dbReference type="InParanoid" id="A0A1S0TS41"/>
<reference evidence="1" key="1">
    <citation type="submission" date="2012-04" db="EMBL/GenBank/DDBJ databases">
        <title>The Genome Sequence of Loa loa.</title>
        <authorList>
            <consortium name="The Broad Institute Genome Sequencing Platform"/>
            <consortium name="Broad Institute Genome Sequencing Center for Infectious Disease"/>
            <person name="Nutman T.B."/>
            <person name="Fink D.L."/>
            <person name="Russ C."/>
            <person name="Young S."/>
            <person name="Zeng Q."/>
            <person name="Gargeya S."/>
            <person name="Alvarado L."/>
            <person name="Berlin A."/>
            <person name="Chapman S.B."/>
            <person name="Chen Z."/>
            <person name="Freedman E."/>
            <person name="Gellesch M."/>
            <person name="Goldberg J."/>
            <person name="Griggs A."/>
            <person name="Gujja S."/>
            <person name="Heilman E.R."/>
            <person name="Heiman D."/>
            <person name="Howarth C."/>
            <person name="Mehta T."/>
            <person name="Neiman D."/>
            <person name="Pearson M."/>
            <person name="Roberts A."/>
            <person name="Saif S."/>
            <person name="Shea T."/>
            <person name="Shenoy N."/>
            <person name="Sisk P."/>
            <person name="Stolte C."/>
            <person name="Sykes S."/>
            <person name="White J."/>
            <person name="Yandava C."/>
            <person name="Haas B."/>
            <person name="Henn M.R."/>
            <person name="Nusbaum C."/>
            <person name="Birren B."/>
        </authorList>
    </citation>
    <scope>NUCLEOTIDE SEQUENCE [LARGE SCALE GENOMIC DNA]</scope>
</reference>
<accession>A0A1S0TS41</accession>
<evidence type="ECO:0000313" key="1">
    <source>
        <dbReference type="EMBL" id="EFO19174.1"/>
    </source>
</evidence>
<dbReference type="AlphaFoldDB" id="A0A1S0TS41"/>
<dbReference type="RefSeq" id="XP_003144893.1">
    <property type="nucleotide sequence ID" value="XM_003144845.1"/>
</dbReference>
<protein>
    <submittedName>
        <fullName evidence="1">Uncharacterized protein</fullName>
    </submittedName>
</protein>
<feature type="non-terminal residue" evidence="1">
    <location>
        <position position="1"/>
    </location>
</feature>
<gene>
    <name evidence="1" type="ORF">LOAG_09317</name>
</gene>
<dbReference type="InterPro" id="IPR029063">
    <property type="entry name" value="SAM-dependent_MTases_sf"/>
</dbReference>
<dbReference type="Gene3D" id="3.40.50.150">
    <property type="entry name" value="Vaccinia Virus protein VP39"/>
    <property type="match status" value="1"/>
</dbReference>
<name>A0A1S0TS41_LOALO</name>
<organism evidence="1">
    <name type="scientific">Loa loa</name>
    <name type="common">Eye worm</name>
    <name type="synonym">Filaria loa</name>
    <dbReference type="NCBI Taxonomy" id="7209"/>
    <lineage>
        <taxon>Eukaryota</taxon>
        <taxon>Metazoa</taxon>
        <taxon>Ecdysozoa</taxon>
        <taxon>Nematoda</taxon>
        <taxon>Chromadorea</taxon>
        <taxon>Rhabditida</taxon>
        <taxon>Spirurina</taxon>
        <taxon>Spiruromorpha</taxon>
        <taxon>Filarioidea</taxon>
        <taxon>Onchocercidae</taxon>
        <taxon>Loa</taxon>
    </lineage>
</organism>
<proteinExistence type="predicted"/>
<dbReference type="KEGG" id="loa:LOAG_09317"/>
<dbReference type="OrthoDB" id="10251242at2759"/>
<dbReference type="EMBL" id="JH712067">
    <property type="protein sequence ID" value="EFO19174.1"/>
    <property type="molecule type" value="Genomic_DNA"/>
</dbReference>